<dbReference type="Gene3D" id="1.10.10.60">
    <property type="entry name" value="Homeodomain-like"/>
    <property type="match status" value="1"/>
</dbReference>
<accession>A0ABQ9GLK0</accession>
<gene>
    <name evidence="1" type="ORF">PR048_026501</name>
</gene>
<comment type="caution">
    <text evidence="1">The sequence shown here is derived from an EMBL/GenBank/DDBJ whole genome shotgun (WGS) entry which is preliminary data.</text>
</comment>
<proteinExistence type="predicted"/>
<evidence type="ECO:0000313" key="2">
    <source>
        <dbReference type="Proteomes" id="UP001159363"/>
    </source>
</evidence>
<keyword evidence="2" id="KW-1185">Reference proteome</keyword>
<dbReference type="EMBL" id="JARBHB010000011">
    <property type="protein sequence ID" value="KAJ8872885.1"/>
    <property type="molecule type" value="Genomic_DNA"/>
</dbReference>
<sequence>MEGKRSWREKATPLQCVMCCEEWKTVFHHCDHRQYKLKTQRQSWNEDNMEKAPEAVAAGMGKKTAVQQFGVPVMTLKRRAFSTNINATSHLKILGSNQLADRNGIAHNYSHQNKAAGKDWLRDFRLRHPQMPLRLPEYTSVDRAMRFK</sequence>
<reference evidence="1 2" key="1">
    <citation type="submission" date="2023-02" db="EMBL/GenBank/DDBJ databases">
        <title>LHISI_Scaffold_Assembly.</title>
        <authorList>
            <person name="Stuart O.P."/>
            <person name="Cleave R."/>
            <person name="Magrath M.J.L."/>
            <person name="Mikheyev A.S."/>
        </authorList>
    </citation>
    <scope>NUCLEOTIDE SEQUENCE [LARGE SCALE GENOMIC DNA]</scope>
    <source>
        <strain evidence="1">Daus_M_001</strain>
        <tissue evidence="1">Leg muscle</tissue>
    </source>
</reference>
<dbReference type="Proteomes" id="UP001159363">
    <property type="component" value="Chromosome 10"/>
</dbReference>
<protein>
    <submittedName>
        <fullName evidence="1">Uncharacterized protein</fullName>
    </submittedName>
</protein>
<name>A0ABQ9GLK0_9NEOP</name>
<organism evidence="1 2">
    <name type="scientific">Dryococelus australis</name>
    <dbReference type="NCBI Taxonomy" id="614101"/>
    <lineage>
        <taxon>Eukaryota</taxon>
        <taxon>Metazoa</taxon>
        <taxon>Ecdysozoa</taxon>
        <taxon>Arthropoda</taxon>
        <taxon>Hexapoda</taxon>
        <taxon>Insecta</taxon>
        <taxon>Pterygota</taxon>
        <taxon>Neoptera</taxon>
        <taxon>Polyneoptera</taxon>
        <taxon>Phasmatodea</taxon>
        <taxon>Verophasmatodea</taxon>
        <taxon>Anareolatae</taxon>
        <taxon>Phasmatidae</taxon>
        <taxon>Eurycanthinae</taxon>
        <taxon>Dryococelus</taxon>
    </lineage>
</organism>
<evidence type="ECO:0000313" key="1">
    <source>
        <dbReference type="EMBL" id="KAJ8872885.1"/>
    </source>
</evidence>